<accession>A0A854QDQ5</accession>
<feature type="transmembrane region" description="Helical" evidence="1">
    <location>
        <begin position="7"/>
        <end position="24"/>
    </location>
</feature>
<dbReference type="AlphaFoldDB" id="A0A854QDQ5"/>
<evidence type="ECO:0000313" key="4">
    <source>
        <dbReference type="Proteomes" id="UP000199727"/>
    </source>
</evidence>
<organism evidence="3 4">
    <name type="scientific">Cryptococcus neoformans Tu259-1</name>
    <dbReference type="NCBI Taxonomy" id="1230072"/>
    <lineage>
        <taxon>Eukaryota</taxon>
        <taxon>Fungi</taxon>
        <taxon>Dikarya</taxon>
        <taxon>Basidiomycota</taxon>
        <taxon>Agaricomycotina</taxon>
        <taxon>Tremellomycetes</taxon>
        <taxon>Tremellales</taxon>
        <taxon>Cryptococcaceae</taxon>
        <taxon>Cryptococcus</taxon>
        <taxon>Cryptococcus neoformans species complex</taxon>
    </lineage>
</organism>
<feature type="domain" description="FAD/NAD(P)-binding" evidence="2">
    <location>
        <begin position="39"/>
        <end position="345"/>
    </location>
</feature>
<dbReference type="Gene3D" id="3.50.50.100">
    <property type="match status" value="1"/>
</dbReference>
<dbReference type="Pfam" id="PF07992">
    <property type="entry name" value="Pyr_redox_2"/>
    <property type="match status" value="1"/>
</dbReference>
<dbReference type="EMBL" id="AMKT01000073">
    <property type="protein sequence ID" value="OXG14892.1"/>
    <property type="molecule type" value="Genomic_DNA"/>
</dbReference>
<evidence type="ECO:0000259" key="2">
    <source>
        <dbReference type="Pfam" id="PF07992"/>
    </source>
</evidence>
<dbReference type="GO" id="GO:0005737">
    <property type="term" value="C:cytoplasm"/>
    <property type="evidence" value="ECO:0007669"/>
    <property type="project" value="TreeGrafter"/>
</dbReference>
<dbReference type="PANTHER" id="PTHR43735:SF11">
    <property type="entry name" value="HYPOTHETICAL OXIDOREDUCTASE (EUROFUNG)"/>
    <property type="match status" value="1"/>
</dbReference>
<keyword evidence="1" id="KW-0472">Membrane</keyword>
<keyword evidence="1" id="KW-1133">Transmembrane helix</keyword>
<dbReference type="SUPFAM" id="SSF51905">
    <property type="entry name" value="FAD/NAD(P)-binding domain"/>
    <property type="match status" value="1"/>
</dbReference>
<reference evidence="3 4" key="1">
    <citation type="submission" date="2017-06" db="EMBL/GenBank/DDBJ databases">
        <title>Global population genomics of the pathogenic fungus Cryptococcus neoformans var. grubii.</title>
        <authorList>
            <person name="Cuomo C."/>
            <person name="Litvintseva A."/>
            <person name="Chen Y."/>
            <person name="Young S."/>
            <person name="Zeng Q."/>
            <person name="Chapman S."/>
            <person name="Gujja S."/>
            <person name="Saif S."/>
            <person name="Birren B."/>
        </authorList>
    </citation>
    <scope>NUCLEOTIDE SEQUENCE [LARGE SCALE GENOMIC DNA]</scope>
    <source>
        <strain evidence="3 4">Tu259-1</strain>
    </source>
</reference>
<dbReference type="FunFam" id="3.50.50.100:FF:000015">
    <property type="entry name" value="Amid-like NADH oxidoreductase, putative"/>
    <property type="match status" value="1"/>
</dbReference>
<protein>
    <submittedName>
        <fullName evidence="3">Oxidoreductase</fullName>
    </submittedName>
</protein>
<sequence length="430" mass="47196">MPFSDKLLYISFIVLLFSIISYITPQPHFEHTMSSAIRNVIVVGGSYVGSKAAQELAVILPPTHRVLLVEPHSHFHHLFAFPRFAVVPTYEHKAFIPFTSIFNEPAIPNPSLHAVVRAKVNAVYPTHVSLDRAWRGETDIPYDFLAIATGTKLPAPGSMQSEDKSNSVEYFKTYQEGVKRAKDIVIIGGGAVGVQMACDIKEVSPEKNVTLVQSRDHVMPKFHSKLHEIISNRFKELGVNLVTNNRVSVPAEGFPNDGSTFSVVLKDGTSIPAQLVIPATGQIPNTQLLSTLPPFSTDSLINPANGFISVRPTLQLQDTKYSNIFAVGDIADSGAHKAARPAMQHAKVLARNIVAMIDGKQPDEKINVEPAAIHMTMGLVQNIVFRNPNTAGGDTEPSYRFRDDGKPDMGIEDVWARRGVVVNDPSEYFL</sequence>
<dbReference type="Proteomes" id="UP000199727">
    <property type="component" value="Unassembled WGS sequence"/>
</dbReference>
<dbReference type="GO" id="GO:0004174">
    <property type="term" value="F:electron-transferring-flavoprotein dehydrogenase activity"/>
    <property type="evidence" value="ECO:0007669"/>
    <property type="project" value="TreeGrafter"/>
</dbReference>
<gene>
    <name evidence="3" type="ORF">C361_05598</name>
</gene>
<dbReference type="PRINTS" id="PR00411">
    <property type="entry name" value="PNDRDTASEI"/>
</dbReference>
<dbReference type="OrthoDB" id="202203at2759"/>
<proteinExistence type="predicted"/>
<dbReference type="InterPro" id="IPR036188">
    <property type="entry name" value="FAD/NAD-bd_sf"/>
</dbReference>
<dbReference type="InterPro" id="IPR023753">
    <property type="entry name" value="FAD/NAD-binding_dom"/>
</dbReference>
<dbReference type="PANTHER" id="PTHR43735">
    <property type="entry name" value="APOPTOSIS-INDUCING FACTOR 1"/>
    <property type="match status" value="1"/>
</dbReference>
<dbReference type="GO" id="GO:0050660">
    <property type="term" value="F:flavin adenine dinucleotide binding"/>
    <property type="evidence" value="ECO:0007669"/>
    <property type="project" value="TreeGrafter"/>
</dbReference>
<keyword evidence="1" id="KW-0812">Transmembrane</keyword>
<evidence type="ECO:0000313" key="3">
    <source>
        <dbReference type="EMBL" id="OXG14892.1"/>
    </source>
</evidence>
<name>A0A854QDQ5_CRYNE</name>
<comment type="caution">
    <text evidence="3">The sequence shown here is derived from an EMBL/GenBank/DDBJ whole genome shotgun (WGS) entry which is preliminary data.</text>
</comment>
<dbReference type="PRINTS" id="PR00368">
    <property type="entry name" value="FADPNR"/>
</dbReference>
<evidence type="ECO:0000256" key="1">
    <source>
        <dbReference type="SAM" id="Phobius"/>
    </source>
</evidence>